<dbReference type="Proteomes" id="UP001150581">
    <property type="component" value="Unassembled WGS sequence"/>
</dbReference>
<gene>
    <name evidence="1" type="primary">ZRT3</name>
    <name evidence="1" type="ORF">LPJ66_006140</name>
</gene>
<sequence length="668" mass="70757">MPTLKDGEWKCTVCDIKNSKDVSKCAACESPKPASASTAGPADTSAAPAPAAAPNLWAQSGFKMPTLKDGEWKCTVCDIKNSKDVSKCAACESPKPVLASTAAPAVTSAAPAPAAVQSSADLAKQNAGSVDVSQLPIFSFDLDVLKKPAAPFAPAAVPNLWAQSGFKMPVLKDGEWKCATLYLDPLLHALGAPSSFNILDSHTVLSALLAGASGIMAYTSIGVLTKESMEYLSELTNWPLVAKYPGAMVAILFVTGAHLNLLLARLVTYLTPQDSPIKHTCASHPPSPNAELHFHEGSIGDNRTSLSANILDSRPIRHNDTERQPLLSRSSGTTQHCPHIVECSPSEPAHSHGSCTSGKGTSLCEYACVKPNCFSPEHCHITPLYPHIHVHAHAGASSTADASIHSGTDPHTSHHSHSVYSMHADHNHGSAALDHHHHLHSHLHMYSSPNVASCSDDDIPNRLIAAHSVEPSIDHHYLHECSRREIEPEVQFLRSNDSTTSQISSKHHRLLMHVGLQTAVAIALHKIPEGLIIFLSRQASPKLGLSVAASLFFHNLPEGLMLALPLYLATGRRHMAFIVAALMGAIPPALGAALGMLVVGNTGGQSGKNTRLPAIFGAAFGITAGMMCMVSLNGMLPTARIYDKSGNVVAWCFALGVAAMIFANSILE</sequence>
<dbReference type="EMBL" id="JANBPG010000936">
    <property type="protein sequence ID" value="KAJ1892784.1"/>
    <property type="molecule type" value="Genomic_DNA"/>
</dbReference>
<reference evidence="1" key="1">
    <citation type="submission" date="2022-07" db="EMBL/GenBank/DDBJ databases">
        <title>Phylogenomic reconstructions and comparative analyses of Kickxellomycotina fungi.</title>
        <authorList>
            <person name="Reynolds N.K."/>
            <person name="Stajich J.E."/>
            <person name="Barry K."/>
            <person name="Grigoriev I.V."/>
            <person name="Crous P."/>
            <person name="Smith M.E."/>
        </authorList>
    </citation>
    <scope>NUCLEOTIDE SEQUENCE</scope>
    <source>
        <strain evidence="1">Benny 63K</strain>
    </source>
</reference>
<comment type="caution">
    <text evidence="1">The sequence shown here is derived from an EMBL/GenBank/DDBJ whole genome shotgun (WGS) entry which is preliminary data.</text>
</comment>
<protein>
    <submittedName>
        <fullName evidence="1">Zinc transporter</fullName>
    </submittedName>
</protein>
<accession>A0ACC1IGF6</accession>
<evidence type="ECO:0000313" key="1">
    <source>
        <dbReference type="EMBL" id="KAJ1892784.1"/>
    </source>
</evidence>
<keyword evidence="2" id="KW-1185">Reference proteome</keyword>
<organism evidence="1 2">
    <name type="scientific">Kickxella alabastrina</name>
    <dbReference type="NCBI Taxonomy" id="61397"/>
    <lineage>
        <taxon>Eukaryota</taxon>
        <taxon>Fungi</taxon>
        <taxon>Fungi incertae sedis</taxon>
        <taxon>Zoopagomycota</taxon>
        <taxon>Kickxellomycotina</taxon>
        <taxon>Kickxellomycetes</taxon>
        <taxon>Kickxellales</taxon>
        <taxon>Kickxellaceae</taxon>
        <taxon>Kickxella</taxon>
    </lineage>
</organism>
<proteinExistence type="predicted"/>
<evidence type="ECO:0000313" key="2">
    <source>
        <dbReference type="Proteomes" id="UP001150581"/>
    </source>
</evidence>
<name>A0ACC1IGF6_9FUNG</name>